<feature type="transmembrane region" description="Helical" evidence="1">
    <location>
        <begin position="190"/>
        <end position="208"/>
    </location>
</feature>
<dbReference type="HOGENOM" id="CLU_056146_1_0_4"/>
<dbReference type="RefSeq" id="WP_015063950.1">
    <property type="nucleotide sequence ID" value="NC_019382.1"/>
</dbReference>
<evidence type="ECO:0000313" key="2">
    <source>
        <dbReference type="EMBL" id="CCJ52914.1"/>
    </source>
</evidence>
<proteinExistence type="predicted"/>
<keyword evidence="1" id="KW-0472">Membrane</keyword>
<feature type="transmembrane region" description="Helical" evidence="1">
    <location>
        <begin position="133"/>
        <end position="157"/>
    </location>
</feature>
<organism evidence="2 3">
    <name type="scientific">Bordetella bronchiseptica 253</name>
    <dbReference type="NCBI Taxonomy" id="568707"/>
    <lineage>
        <taxon>Bacteria</taxon>
        <taxon>Pseudomonadati</taxon>
        <taxon>Pseudomonadota</taxon>
        <taxon>Betaproteobacteria</taxon>
        <taxon>Burkholderiales</taxon>
        <taxon>Alcaligenaceae</taxon>
        <taxon>Bordetella</taxon>
    </lineage>
</organism>
<feature type="transmembrane region" description="Helical" evidence="1">
    <location>
        <begin position="340"/>
        <end position="361"/>
    </location>
</feature>
<keyword evidence="1" id="KW-0812">Transmembrane</keyword>
<gene>
    <name evidence="2" type="ORF">BN112_0996</name>
</gene>
<dbReference type="EMBL" id="HE965806">
    <property type="protein sequence ID" value="CCJ52914.1"/>
    <property type="molecule type" value="Genomic_DNA"/>
</dbReference>
<reference evidence="2 3" key="1">
    <citation type="journal article" date="2012" name="BMC Genomics">
        <title>Comparative genomics of the classical Bordetella subspecies: the evolution and exchange of virulence-associated diversity amongst closely related pathogens.</title>
        <authorList>
            <person name="Park J."/>
            <person name="Zhang Y."/>
            <person name="Buboltz A.M."/>
            <person name="Zhang X."/>
            <person name="Schuster S.C."/>
            <person name="Ahuja U."/>
            <person name="Liu M."/>
            <person name="Miller J.F."/>
            <person name="Sebaihia M."/>
            <person name="Bentley S.D."/>
            <person name="Parkhill J."/>
            <person name="Harvill E.T."/>
        </authorList>
    </citation>
    <scope>NUCLEOTIDE SEQUENCE [LARGE SCALE GENOMIC DNA]</scope>
    <source>
        <strain evidence="2 3">253</strain>
    </source>
</reference>
<accession>A0A0C6P418</accession>
<evidence type="ECO:0000256" key="1">
    <source>
        <dbReference type="SAM" id="Phobius"/>
    </source>
</evidence>
<evidence type="ECO:0000313" key="3">
    <source>
        <dbReference type="Proteomes" id="UP000007564"/>
    </source>
</evidence>
<dbReference type="AlphaFoldDB" id="A0A0C6P418"/>
<dbReference type="OrthoDB" id="8630857at2"/>
<name>A0A0C6P418_BORBO</name>
<dbReference type="KEGG" id="bbh:BN112_0996"/>
<sequence>MAEHAALASAWRADGALVQRLDAWRFGAERADYYEYLADMLEGLQGRQTLRDIFEADAARHGQASVRGRLARRWLHRYQDCGGDLRATWSGCLPEGDCALLALAQSAGGGALGVVLRDLAHLTRLTQGLRREFCMTTAAGIVAMAVACALLAAVPAFSAPRLRLVFQAVPPDYYGAWSAGLFALARHVEAAWPAAAAALAVAAALVCWSLPRYTGRARMFLERWQPWRLYRDMQAVRFLALATVLLRQRGNIDTRLRTALLVQGADAPPWLAWHLERMLLRVDAGVVDASVFDTGLFEPAHAWFMADMVAAHGLAAGLARARMRVEAHMLPRLRRQAQGLRWALLLGAVAAVLALALWHYAAIDDLRRALVSFYASQ</sequence>
<protein>
    <submittedName>
        <fullName evidence="2">Putative general secretion pathway protein</fullName>
    </submittedName>
</protein>
<dbReference type="Proteomes" id="UP000007564">
    <property type="component" value="Chromosome"/>
</dbReference>
<keyword evidence="1" id="KW-1133">Transmembrane helix</keyword>